<sequence>MRKIFKEIRYFLFWIIKEVRQNNYHSDISYCNYWKMNNPKQEWFYKFLEHRNLLGKGNKITFISSFGYRFVIPFLSDKKVFFSGENLSNSCIEDIHNKFADYCIDKVDLALGFDFIDAKNYLRFPLWIRYLVKPQDSFEDISDRIKKINSFEYRNNKRDKFAALVASHDKGNIRRKMLNELQKLGAIECAGAFNKNTNSLQDDYCDNKIEYLKQFKFNICPENSNNNGYVTEKIFESIMAGCIPLYWGGGGYIENDILNQKCFILFDENNLEQFNQSVNMLLNNESYYLDFIKQPPFKPEAAELIWDKITKLESMLKSLKLNI</sequence>
<accession>A0ABS5HHX2</accession>
<keyword evidence="3" id="KW-0808">Transferase</keyword>
<evidence type="ECO:0008006" key="8">
    <source>
        <dbReference type="Google" id="ProtNLM"/>
    </source>
</evidence>
<dbReference type="Proteomes" id="UP000682951">
    <property type="component" value="Unassembled WGS sequence"/>
</dbReference>
<evidence type="ECO:0000256" key="2">
    <source>
        <dbReference type="ARBA" id="ARBA00022676"/>
    </source>
</evidence>
<dbReference type="Gene3D" id="3.40.50.11660">
    <property type="entry name" value="Glycosyl transferase family 10, C-terminal domain"/>
    <property type="match status" value="1"/>
</dbReference>
<name>A0ABS5HHX2_9BACT</name>
<reference evidence="6 7" key="1">
    <citation type="submission" date="2021-04" db="EMBL/GenBank/DDBJ databases">
        <title>Molecular and phenotypic characterization and identification of bacterial isolates recovered from the Anatolian ground squirrels (Spermophilus xanthoprymnus) and which have the potential to form a new species in the Campylobacter genus.</title>
        <authorList>
            <person name="Aydin F."/>
            <person name="Abay S."/>
            <person name="Kayman T."/>
            <person name="Karakaya E."/>
            <person name="Mustak H.K."/>
            <person name="Mustak I.B."/>
            <person name="Bilgin N."/>
            <person name="Duzler A."/>
            <person name="Sahin O."/>
            <person name="Guran O."/>
            <person name="Saticioglu I.B."/>
        </authorList>
    </citation>
    <scope>NUCLEOTIDE SEQUENCE [LARGE SCALE GENOMIC DNA]</scope>
    <source>
        <strain evidence="7">faydin-G24</strain>
    </source>
</reference>
<evidence type="ECO:0000259" key="4">
    <source>
        <dbReference type="Pfam" id="PF00852"/>
    </source>
</evidence>
<evidence type="ECO:0000313" key="6">
    <source>
        <dbReference type="EMBL" id="MBR8463884.1"/>
    </source>
</evidence>
<dbReference type="SUPFAM" id="SSF53756">
    <property type="entry name" value="UDP-Glycosyltransferase/glycogen phosphorylase"/>
    <property type="match status" value="1"/>
</dbReference>
<evidence type="ECO:0000256" key="1">
    <source>
        <dbReference type="ARBA" id="ARBA00008919"/>
    </source>
</evidence>
<dbReference type="EMBL" id="JAGSSW010000004">
    <property type="protein sequence ID" value="MBR8463884.1"/>
    <property type="molecule type" value="Genomic_DNA"/>
</dbReference>
<dbReference type="InterPro" id="IPR041058">
    <property type="entry name" value="FucT_N"/>
</dbReference>
<dbReference type="PANTHER" id="PTHR11929:SF194">
    <property type="entry name" value="ALPHA-(1,3)-FUCOSYLTRANSFERASE 10"/>
    <property type="match status" value="1"/>
</dbReference>
<protein>
    <recommendedName>
        <fullName evidence="8">Alpha-(1,3)-fucosyltransferase FucT N-terminal domain-containing protein</fullName>
    </recommendedName>
</protein>
<feature type="domain" description="Alpha-(1,3)-fucosyltransferase FucT N-terminal" evidence="5">
    <location>
        <begin position="28"/>
        <end position="130"/>
    </location>
</feature>
<keyword evidence="2" id="KW-0328">Glycosyltransferase</keyword>
<comment type="similarity">
    <text evidence="1">Belongs to the glycosyltransferase 10 family.</text>
</comment>
<keyword evidence="7" id="KW-1185">Reference proteome</keyword>
<organism evidence="6 7">
    <name type="scientific">Campylobacter anatolicus</name>
    <dbReference type="NCBI Taxonomy" id="2829105"/>
    <lineage>
        <taxon>Bacteria</taxon>
        <taxon>Pseudomonadati</taxon>
        <taxon>Campylobacterota</taxon>
        <taxon>Epsilonproteobacteria</taxon>
        <taxon>Campylobacterales</taxon>
        <taxon>Campylobacteraceae</taxon>
        <taxon>Campylobacter</taxon>
    </lineage>
</organism>
<comment type="caution">
    <text evidence="6">The sequence shown here is derived from an EMBL/GenBank/DDBJ whole genome shotgun (WGS) entry which is preliminary data.</text>
</comment>
<gene>
    <name evidence="6" type="ORF">KDD93_04740</name>
</gene>
<dbReference type="RefSeq" id="WP_212141918.1">
    <property type="nucleotide sequence ID" value="NZ_JAGSSW010000004.1"/>
</dbReference>
<dbReference type="InterPro" id="IPR055270">
    <property type="entry name" value="Glyco_tran_10_C"/>
</dbReference>
<evidence type="ECO:0000259" key="5">
    <source>
        <dbReference type="Pfam" id="PF18025"/>
    </source>
</evidence>
<feature type="domain" description="Fucosyltransferase C-terminal" evidence="4">
    <location>
        <begin position="157"/>
        <end position="292"/>
    </location>
</feature>
<evidence type="ECO:0000256" key="3">
    <source>
        <dbReference type="ARBA" id="ARBA00022679"/>
    </source>
</evidence>
<dbReference type="Pfam" id="PF18025">
    <property type="entry name" value="FucT_N"/>
    <property type="match status" value="1"/>
</dbReference>
<evidence type="ECO:0000313" key="7">
    <source>
        <dbReference type="Proteomes" id="UP000682951"/>
    </source>
</evidence>
<dbReference type="InterPro" id="IPR001503">
    <property type="entry name" value="Glyco_trans_10"/>
</dbReference>
<dbReference type="Pfam" id="PF00852">
    <property type="entry name" value="Glyco_transf_10"/>
    <property type="match status" value="1"/>
</dbReference>
<dbReference type="InterPro" id="IPR038577">
    <property type="entry name" value="GT10-like_C_sf"/>
</dbReference>
<proteinExistence type="inferred from homology"/>
<dbReference type="PANTHER" id="PTHR11929">
    <property type="entry name" value="ALPHA- 1,3 -FUCOSYLTRANSFERASE"/>
    <property type="match status" value="1"/>
</dbReference>